<protein>
    <submittedName>
        <fullName evidence="5">Reverse transcriptase</fullName>
    </submittedName>
</protein>
<dbReference type="AlphaFoldDB" id="A0A179FF24"/>
<dbReference type="CDD" id="cd01650">
    <property type="entry name" value="RT_nLTR_like"/>
    <property type="match status" value="1"/>
</dbReference>
<comment type="caution">
    <text evidence="5">The sequence shown here is derived from an EMBL/GenBank/DDBJ whole genome shotgun (WGS) entry which is preliminary data.</text>
</comment>
<accession>A0A179FF24</accession>
<evidence type="ECO:0000313" key="6">
    <source>
        <dbReference type="Proteomes" id="UP000078240"/>
    </source>
</evidence>
<dbReference type="PROSITE" id="PS50878">
    <property type="entry name" value="RT_POL"/>
    <property type="match status" value="1"/>
</dbReference>
<dbReference type="InterPro" id="IPR000477">
    <property type="entry name" value="RT_dom"/>
</dbReference>
<dbReference type="GO" id="GO:0003964">
    <property type="term" value="F:RNA-directed DNA polymerase activity"/>
    <property type="evidence" value="ECO:0007669"/>
    <property type="project" value="UniProtKB-KW"/>
</dbReference>
<dbReference type="Pfam" id="PF00078">
    <property type="entry name" value="RVT_1"/>
    <property type="match status" value="1"/>
</dbReference>
<evidence type="ECO:0000256" key="3">
    <source>
        <dbReference type="SAM" id="MobiDB-lite"/>
    </source>
</evidence>
<proteinExistence type="predicted"/>
<dbReference type="GO" id="GO:0005739">
    <property type="term" value="C:mitochondrion"/>
    <property type="evidence" value="ECO:0007669"/>
    <property type="project" value="UniProtKB-SubCell"/>
</dbReference>
<evidence type="ECO:0000259" key="4">
    <source>
        <dbReference type="PROSITE" id="PS50878"/>
    </source>
</evidence>
<evidence type="ECO:0000256" key="2">
    <source>
        <dbReference type="ARBA" id="ARBA00023128"/>
    </source>
</evidence>
<dbReference type="PANTHER" id="PTHR33481">
    <property type="entry name" value="REVERSE TRANSCRIPTASE"/>
    <property type="match status" value="1"/>
</dbReference>
<feature type="region of interest" description="Disordered" evidence="3">
    <location>
        <begin position="101"/>
        <end position="120"/>
    </location>
</feature>
<organism evidence="5 6">
    <name type="scientific">Purpureocillium lilacinum</name>
    <name type="common">Paecilomyces lilacinus</name>
    <dbReference type="NCBI Taxonomy" id="33203"/>
    <lineage>
        <taxon>Eukaryota</taxon>
        <taxon>Fungi</taxon>
        <taxon>Dikarya</taxon>
        <taxon>Ascomycota</taxon>
        <taxon>Pezizomycotina</taxon>
        <taxon>Sordariomycetes</taxon>
        <taxon>Hypocreomycetidae</taxon>
        <taxon>Hypocreales</taxon>
        <taxon>Ophiocordycipitaceae</taxon>
        <taxon>Purpureocillium</taxon>
    </lineage>
</organism>
<name>A0A179FF24_PURLI</name>
<feature type="compositionally biased region" description="Basic residues" evidence="3">
    <location>
        <begin position="450"/>
        <end position="464"/>
    </location>
</feature>
<evidence type="ECO:0000256" key="1">
    <source>
        <dbReference type="ARBA" id="ARBA00004173"/>
    </source>
</evidence>
<keyword evidence="5" id="KW-0548">Nucleotidyltransferase</keyword>
<feature type="compositionally biased region" description="Basic and acidic residues" evidence="3">
    <location>
        <begin position="104"/>
        <end position="116"/>
    </location>
</feature>
<comment type="subcellular location">
    <subcellularLocation>
        <location evidence="1">Mitochondrion</location>
    </subcellularLocation>
</comment>
<sequence>MRIVSEAIQDLAPRARPSPYAKRWWTADLTLLRQIYTFWRNQARARRRAGSPAPELERQAKEAAKGYHDAVRKQKRQHWEEFLAEDGNIWKASRYLGTRGSASVEEKVPPLKKEDGTTTMGRQDQAEELLRTFFPPLPPQIEAESEGSGGEEGDDRQAVEGARGRWPAGDGVERAVAGGQGTRAAPVPTIAWKRRAKPDKDDYTAARAWRPISLLSTLGKVLEAVVAERVSYAVETHGLLPANHFGARKRRSAEQALILLQENIYRAWRMSKVLSLVSFDVKGAYNGVFKERLLQRLAARGLPGKLVRWVDAFCSERTAGLPQGSPLSPILFLFFNADLVQTSISTTEGAVAFVDDYSAWVTGKSAAANRAGIEAIIDRALAWARRSGATFESNKTAVIHFTRTAGRGSQSSFVVNEQTVQPKDTAKVLGVVEHPLARLSRSRQDMRASGRVRRPRQQPARLRRTGAFGKKQGIKHDLREPGCCSTNSNSSGKEYPSG</sequence>
<keyword evidence="2" id="KW-0496">Mitochondrion</keyword>
<keyword evidence="5" id="KW-0808">Transferase</keyword>
<feature type="compositionally biased region" description="Acidic residues" evidence="3">
    <location>
        <begin position="143"/>
        <end position="154"/>
    </location>
</feature>
<feature type="region of interest" description="Disordered" evidence="3">
    <location>
        <begin position="136"/>
        <end position="180"/>
    </location>
</feature>
<feature type="region of interest" description="Disordered" evidence="3">
    <location>
        <begin position="439"/>
        <end position="498"/>
    </location>
</feature>
<reference evidence="5 6" key="1">
    <citation type="submission" date="2016-01" db="EMBL/GenBank/DDBJ databases">
        <title>Biosynthesis of antibiotic leucinostatins and their inhibition on Phytophthora in bio-control Purpureocillium lilacinum.</title>
        <authorList>
            <person name="Wang G."/>
            <person name="Liu Z."/>
            <person name="Lin R."/>
            <person name="Li E."/>
            <person name="Mao Z."/>
            <person name="Ling J."/>
            <person name="Yin W."/>
            <person name="Xie B."/>
        </authorList>
    </citation>
    <scope>NUCLEOTIDE SEQUENCE [LARGE SCALE GENOMIC DNA]</scope>
    <source>
        <strain evidence="5">PLBJ-1</strain>
    </source>
</reference>
<feature type="domain" description="Reverse transcriptase" evidence="4">
    <location>
        <begin position="178"/>
        <end position="433"/>
    </location>
</feature>
<gene>
    <name evidence="5" type="ORF">VFPBJ_11255</name>
</gene>
<keyword evidence="5" id="KW-0695">RNA-directed DNA polymerase</keyword>
<dbReference type="InterPro" id="IPR043502">
    <property type="entry name" value="DNA/RNA_pol_sf"/>
</dbReference>
<dbReference type="SUPFAM" id="SSF56672">
    <property type="entry name" value="DNA/RNA polymerases"/>
    <property type="match status" value="1"/>
</dbReference>
<dbReference type="Proteomes" id="UP000078240">
    <property type="component" value="Unassembled WGS sequence"/>
</dbReference>
<dbReference type="EMBL" id="LSBH01000017">
    <property type="protein sequence ID" value="OAQ63890.1"/>
    <property type="molecule type" value="Genomic_DNA"/>
</dbReference>
<evidence type="ECO:0000313" key="5">
    <source>
        <dbReference type="EMBL" id="OAQ63890.1"/>
    </source>
</evidence>
<dbReference type="PANTHER" id="PTHR33481:SF1">
    <property type="entry name" value="ENDONUCLEASE_EXONUCLEASE_PHOSPHATASE DOMAIN-CONTAINING PROTEIN-RELATED"/>
    <property type="match status" value="1"/>
</dbReference>